<dbReference type="Proteomes" id="UP000255423">
    <property type="component" value="Unassembled WGS sequence"/>
</dbReference>
<feature type="chain" id="PRO_5016590520" evidence="2">
    <location>
        <begin position="25"/>
        <end position="265"/>
    </location>
</feature>
<sequence length="265" mass="29976">MHMKFSFLPKVLLCLGLSGVFAVAQETVESVRRQIKTVEAETAREKSMHEAEKKRHAEFVEVGRKKVQNLSAQNKSLKAEIDSLKVELKKISAARSKTNGSIRYFENRKTKYADSLATVIDSLVPFFESDFPYRTDEAVKNIQEIASMLHKGLIETDDALNRTMEVFYDRIRLGYTTEVWKGFLQVDARNVAGTYLRYGAVASIFVSNDGNDVLFLTRNGFGYSWKNVSEDLTMRTVLKDVMKVAEGKTAPRLVTIPVSFPKEAN</sequence>
<accession>A0A380RXF7</accession>
<evidence type="ECO:0000256" key="2">
    <source>
        <dbReference type="SAM" id="SignalP"/>
    </source>
</evidence>
<evidence type="ECO:0000313" key="3">
    <source>
        <dbReference type="EMBL" id="SUQ19572.1"/>
    </source>
</evidence>
<dbReference type="EMBL" id="UHJL01000001">
    <property type="protein sequence ID" value="SUQ19572.1"/>
    <property type="molecule type" value="Genomic_DNA"/>
</dbReference>
<keyword evidence="2" id="KW-0732">Signal</keyword>
<reference evidence="3 4" key="1">
    <citation type="submission" date="2017-08" db="EMBL/GenBank/DDBJ databases">
        <authorList>
            <person name="de Groot N.N."/>
        </authorList>
    </citation>
    <scope>NUCLEOTIDE SEQUENCE [LARGE SCALE GENOMIC DNA]</scope>
    <source>
        <strain evidence="3 4">HM2</strain>
    </source>
</reference>
<dbReference type="Pfam" id="PF11932">
    <property type="entry name" value="DUF3450"/>
    <property type="match status" value="1"/>
</dbReference>
<proteinExistence type="predicted"/>
<feature type="signal peptide" evidence="2">
    <location>
        <begin position="1"/>
        <end position="24"/>
    </location>
</feature>
<keyword evidence="1" id="KW-0175">Coiled coil</keyword>
<organism evidence="3 4">
    <name type="scientific">Fibrobacter succinogenes</name>
    <name type="common">Bacteroides succinogenes</name>
    <dbReference type="NCBI Taxonomy" id="833"/>
    <lineage>
        <taxon>Bacteria</taxon>
        <taxon>Pseudomonadati</taxon>
        <taxon>Fibrobacterota</taxon>
        <taxon>Fibrobacteria</taxon>
        <taxon>Fibrobacterales</taxon>
        <taxon>Fibrobacteraceae</taxon>
        <taxon>Fibrobacter</taxon>
    </lineage>
</organism>
<evidence type="ECO:0000256" key="1">
    <source>
        <dbReference type="SAM" id="Coils"/>
    </source>
</evidence>
<evidence type="ECO:0000313" key="4">
    <source>
        <dbReference type="Proteomes" id="UP000255423"/>
    </source>
</evidence>
<name>A0A380RXF7_FIBSU</name>
<dbReference type="AlphaFoldDB" id="A0A380RXF7"/>
<protein>
    <submittedName>
        <fullName evidence="3">Uncharacterized protein</fullName>
    </submittedName>
</protein>
<gene>
    <name evidence="3" type="ORF">SAMN05661053_0811</name>
</gene>
<dbReference type="InterPro" id="IPR016866">
    <property type="entry name" value="UCP028069"/>
</dbReference>
<feature type="coiled-coil region" evidence="1">
    <location>
        <begin position="21"/>
        <end position="94"/>
    </location>
</feature>